<keyword evidence="1" id="KW-0808">Transferase</keyword>
<dbReference type="EMBL" id="JBHMAS010000077">
    <property type="protein sequence ID" value="MFB9783714.1"/>
    <property type="molecule type" value="Genomic_DNA"/>
</dbReference>
<name>A0ABV5XMQ8_9NOCA</name>
<dbReference type="InterPro" id="IPR003673">
    <property type="entry name" value="CoA-Trfase_fam_III"/>
</dbReference>
<protein>
    <submittedName>
        <fullName evidence="1">CoA transferase</fullName>
    </submittedName>
</protein>
<dbReference type="Pfam" id="PF02515">
    <property type="entry name" value="CoA_transf_3"/>
    <property type="match status" value="1"/>
</dbReference>
<dbReference type="PANTHER" id="PTHR48228">
    <property type="entry name" value="SUCCINYL-COA--D-CITRAMALATE COA-TRANSFERASE"/>
    <property type="match status" value="1"/>
</dbReference>
<gene>
    <name evidence="1" type="ORF">ACFFQ6_28855</name>
</gene>
<dbReference type="Proteomes" id="UP001589587">
    <property type="component" value="Unassembled WGS sequence"/>
</dbReference>
<sequence>MSGGSGILGGMRVIEGSAFVAAPLGGMTLAQLGADVIRFDQIGGGLDYRRWPVSATGKSLFWAGMNKGKRSIQLDLRSDEGRELVAALVSGPGDDAGMFLTNFPAKGWLDYEVLRQRRADLIMVALTGNYDGSSEVDYTVHPATGFPLVTGPTGNVEPVNSVLPAWDIALGSLAATGLLAAERHRLRTGAGQLVSASLSDVAFAMVGNLGRVAQASLGQNSDTVEKDGNFLYGAFGAPFSTADNRHVMVVGLTPRQWVALGKATGLEQHYLRIEEEAGVDLSTESGRYHARKHIADYLDTWFAQRTFASSTSALTECGAAWGPYQTFDQLLDDPRMSGANSLFDFVEQPGIGTFPVPASPLNFGELSRLPAQRAPVLGEHTDEILSDILGLNEREIGRLHDADVVASGNP</sequence>
<accession>A0ABV5XMQ8</accession>
<dbReference type="InterPro" id="IPR023606">
    <property type="entry name" value="CoA-Trfase_III_dom_1_sf"/>
</dbReference>
<dbReference type="InterPro" id="IPR044855">
    <property type="entry name" value="CoA-Trfase_III_dom3_sf"/>
</dbReference>
<dbReference type="InterPro" id="IPR050509">
    <property type="entry name" value="CoA-transferase_III"/>
</dbReference>
<dbReference type="PANTHER" id="PTHR48228:SF5">
    <property type="entry name" value="ALPHA-METHYLACYL-COA RACEMASE"/>
    <property type="match status" value="1"/>
</dbReference>
<dbReference type="Gene3D" id="3.40.50.10540">
    <property type="entry name" value="Crotonobetainyl-coa:carnitine coa-transferase, domain 1"/>
    <property type="match status" value="1"/>
</dbReference>
<proteinExistence type="predicted"/>
<dbReference type="SUPFAM" id="SSF89796">
    <property type="entry name" value="CoA-transferase family III (CaiB/BaiF)"/>
    <property type="match status" value="1"/>
</dbReference>
<evidence type="ECO:0000313" key="2">
    <source>
        <dbReference type="Proteomes" id="UP001589587"/>
    </source>
</evidence>
<comment type="caution">
    <text evidence="1">The sequence shown here is derived from an EMBL/GenBank/DDBJ whole genome shotgun (WGS) entry which is preliminary data.</text>
</comment>
<keyword evidence="2" id="KW-1185">Reference proteome</keyword>
<reference evidence="1 2" key="1">
    <citation type="submission" date="2024-09" db="EMBL/GenBank/DDBJ databases">
        <authorList>
            <person name="Sun Q."/>
            <person name="Mori K."/>
        </authorList>
    </citation>
    <scope>NUCLEOTIDE SEQUENCE [LARGE SCALE GENOMIC DNA]</scope>
    <source>
        <strain evidence="1 2">JCM 11411</strain>
    </source>
</reference>
<organism evidence="1 2">
    <name type="scientific">Rhodococcus baikonurensis</name>
    <dbReference type="NCBI Taxonomy" id="172041"/>
    <lineage>
        <taxon>Bacteria</taxon>
        <taxon>Bacillati</taxon>
        <taxon>Actinomycetota</taxon>
        <taxon>Actinomycetes</taxon>
        <taxon>Mycobacteriales</taxon>
        <taxon>Nocardiaceae</taxon>
        <taxon>Rhodococcus</taxon>
        <taxon>Rhodococcus erythropolis group</taxon>
    </lineage>
</organism>
<dbReference type="RefSeq" id="WP_350491319.1">
    <property type="nucleotide sequence ID" value="NZ_JBHMAS010000077.1"/>
</dbReference>
<dbReference type="GO" id="GO:0016740">
    <property type="term" value="F:transferase activity"/>
    <property type="evidence" value="ECO:0007669"/>
    <property type="project" value="UniProtKB-KW"/>
</dbReference>
<evidence type="ECO:0000313" key="1">
    <source>
        <dbReference type="EMBL" id="MFB9783714.1"/>
    </source>
</evidence>
<dbReference type="Gene3D" id="3.30.1540.10">
    <property type="entry name" value="formyl-coa transferase, domain 3"/>
    <property type="match status" value="1"/>
</dbReference>